<keyword evidence="2" id="KW-1185">Reference proteome</keyword>
<evidence type="ECO:0000313" key="2">
    <source>
        <dbReference type="Proteomes" id="UP000297193"/>
    </source>
</evidence>
<organism evidence="1 2">
    <name type="scientific">Escherichia phage Jahat_MG145</name>
    <dbReference type="NCBI Taxonomy" id="2562601"/>
    <lineage>
        <taxon>Viruses</taxon>
        <taxon>Duplodnaviria</taxon>
        <taxon>Heunggongvirae</taxon>
        <taxon>Uroviricota</taxon>
        <taxon>Caudoviricetes</taxon>
        <taxon>Drexlerviridae</taxon>
        <taxon>Tempevirinae</taxon>
        <taxon>Jahatvirus</taxon>
        <taxon>Jahatvirus MG145</taxon>
    </lineage>
</organism>
<dbReference type="Proteomes" id="UP000297193">
    <property type="component" value="Segment"/>
</dbReference>
<accession>A0A4D6DYJ9</accession>
<proteinExistence type="predicted"/>
<dbReference type="EMBL" id="MK552105">
    <property type="protein sequence ID" value="QBZ71394.1"/>
    <property type="molecule type" value="Genomic_DNA"/>
</dbReference>
<protein>
    <submittedName>
        <fullName evidence="1">Uncharacterized protein</fullName>
    </submittedName>
</protein>
<sequence>MTRKIEIFQAIDRIDMRDSLFAIESIDGEDVAYNVELDEYGFDCVRKKFADKIAMQGRCLHKDSSIEPRRSDMINPKLVETITFVESRK</sequence>
<evidence type="ECO:0000313" key="1">
    <source>
        <dbReference type="EMBL" id="QBZ71394.1"/>
    </source>
</evidence>
<name>A0A4D6DYJ9_9CAUD</name>
<reference evidence="2" key="1">
    <citation type="submission" date="2019-02" db="EMBL/GenBank/DDBJ databases">
        <authorList>
            <person name="Olsen N.S."/>
            <person name="Kot W."/>
            <person name="Hansen L.H."/>
        </authorList>
    </citation>
    <scope>NUCLEOTIDE SEQUENCE [LARGE SCALE GENOMIC DNA]</scope>
</reference>